<feature type="domain" description="Integrase zinc-binding" evidence="1">
    <location>
        <begin position="119"/>
        <end position="172"/>
    </location>
</feature>
<accession>A0A4Y2LD76</accession>
<dbReference type="EMBL" id="BGPR01005703">
    <property type="protein sequence ID" value="GBN12665.1"/>
    <property type="molecule type" value="Genomic_DNA"/>
</dbReference>
<evidence type="ECO:0000313" key="3">
    <source>
        <dbReference type="Proteomes" id="UP000499080"/>
    </source>
</evidence>
<dbReference type="OrthoDB" id="416987at2759"/>
<evidence type="ECO:0000259" key="1">
    <source>
        <dbReference type="Pfam" id="PF17921"/>
    </source>
</evidence>
<dbReference type="InterPro" id="IPR041588">
    <property type="entry name" value="Integrase_H2C2"/>
</dbReference>
<organism evidence="2 3">
    <name type="scientific">Araneus ventricosus</name>
    <name type="common">Orbweaver spider</name>
    <name type="synonym">Epeira ventricosa</name>
    <dbReference type="NCBI Taxonomy" id="182803"/>
    <lineage>
        <taxon>Eukaryota</taxon>
        <taxon>Metazoa</taxon>
        <taxon>Ecdysozoa</taxon>
        <taxon>Arthropoda</taxon>
        <taxon>Chelicerata</taxon>
        <taxon>Arachnida</taxon>
        <taxon>Araneae</taxon>
        <taxon>Araneomorphae</taxon>
        <taxon>Entelegynae</taxon>
        <taxon>Araneoidea</taxon>
        <taxon>Araneidae</taxon>
        <taxon>Araneus</taxon>
    </lineage>
</organism>
<dbReference type="InterPro" id="IPR036397">
    <property type="entry name" value="RNaseH_sf"/>
</dbReference>
<dbReference type="InterPro" id="IPR012337">
    <property type="entry name" value="RNaseH-like_sf"/>
</dbReference>
<dbReference type="Pfam" id="PF17921">
    <property type="entry name" value="Integrase_H2C2"/>
    <property type="match status" value="1"/>
</dbReference>
<dbReference type="PANTHER" id="PTHR47331">
    <property type="entry name" value="PHD-TYPE DOMAIN-CONTAINING PROTEIN"/>
    <property type="match status" value="1"/>
</dbReference>
<dbReference type="SUPFAM" id="SSF53098">
    <property type="entry name" value="Ribonuclease H-like"/>
    <property type="match status" value="1"/>
</dbReference>
<dbReference type="GO" id="GO:0003676">
    <property type="term" value="F:nucleic acid binding"/>
    <property type="evidence" value="ECO:0007669"/>
    <property type="project" value="InterPro"/>
</dbReference>
<dbReference type="Proteomes" id="UP000499080">
    <property type="component" value="Unassembled WGS sequence"/>
</dbReference>
<name>A0A4Y2LD76_ARAVE</name>
<dbReference type="AlphaFoldDB" id="A0A4Y2LD76"/>
<evidence type="ECO:0000313" key="2">
    <source>
        <dbReference type="EMBL" id="GBN12665.1"/>
    </source>
</evidence>
<gene>
    <name evidence="2" type="ORF">AVEN_47082_1</name>
</gene>
<proteinExistence type="predicted"/>
<dbReference type="PANTHER" id="PTHR47331:SF2">
    <property type="match status" value="1"/>
</dbReference>
<dbReference type="Gene3D" id="3.30.420.10">
    <property type="entry name" value="Ribonuclease H-like superfamily/Ribonuclease H"/>
    <property type="match status" value="1"/>
</dbReference>
<comment type="caution">
    <text evidence="2">The sequence shown here is derived from an EMBL/GenBank/DDBJ whole genome shotgun (WGS) entry which is preliminary data.</text>
</comment>
<protein>
    <recommendedName>
        <fullName evidence="1">Integrase zinc-binding domain-containing protein</fullName>
    </recommendedName>
</protein>
<keyword evidence="3" id="KW-1185">Reference proteome</keyword>
<sequence>MKSLPNTENIFQCNRIYSFFFKYQQVVRLVGWMLRFKHNCFCTKEEKTRRELASSEFHKAEFKLVLMIQQESFEGEDDKKLKGLAVFVHEDKILRVKTQIVNRRDKEDFRKPMLLPSNHQVVLKLIEHYHKKDLHCGLQILQSILREKFWILNGRKTIRKVVSKWLICKRFSSKRLEVDSGPLPENRMRDAAIFQITGVDVAGPLLTRGNQKAWVVLLFTCAVYRAVHLEIIPSFSAVAFLVGFRRCVARHGRCSTIYCYNGTNFVGAANLLHGLGWNKIIRHGAANAID</sequence>
<reference evidence="2 3" key="1">
    <citation type="journal article" date="2019" name="Sci. Rep.">
        <title>Orb-weaving spider Araneus ventricosus genome elucidates the spidroin gene catalogue.</title>
        <authorList>
            <person name="Kono N."/>
            <person name="Nakamura H."/>
            <person name="Ohtoshi R."/>
            <person name="Moran D.A.P."/>
            <person name="Shinohara A."/>
            <person name="Yoshida Y."/>
            <person name="Fujiwara M."/>
            <person name="Mori M."/>
            <person name="Tomita M."/>
            <person name="Arakawa K."/>
        </authorList>
    </citation>
    <scope>NUCLEOTIDE SEQUENCE [LARGE SCALE GENOMIC DNA]</scope>
</reference>